<dbReference type="Proteomes" id="UP001519460">
    <property type="component" value="Unassembled WGS sequence"/>
</dbReference>
<feature type="short sequence motif" description="Histidine triad motif" evidence="2 3">
    <location>
        <begin position="155"/>
        <end position="159"/>
    </location>
</feature>
<dbReference type="SUPFAM" id="SSF54197">
    <property type="entry name" value="HIT-like"/>
    <property type="match status" value="1"/>
</dbReference>
<sequence length="171" mass="18648">MASLLAKTFASPSKLRPFVSAVKYLTAVGLTTHLVRAVHCSAPACSDEVSKAQAATKTREPTIFSKILDKSIPADIIYEDDKCLAFRDVSPQAPVHFLVIPRKPLANLSDAQPEDEMLLGHLLLVARVVAEQEKLEKGYRVVINNGPDAAQSVYHLHIHVMGGRQMGWPPG</sequence>
<dbReference type="EMBL" id="JACVVK020000380">
    <property type="protein sequence ID" value="KAK7476294.1"/>
    <property type="molecule type" value="Genomic_DNA"/>
</dbReference>
<evidence type="ECO:0000256" key="1">
    <source>
        <dbReference type="PIRSR" id="PIRSR601310-1"/>
    </source>
</evidence>
<reference evidence="5 6" key="1">
    <citation type="journal article" date="2023" name="Sci. Data">
        <title>Genome assembly of the Korean intertidal mud-creeper Batillaria attramentaria.</title>
        <authorList>
            <person name="Patra A.K."/>
            <person name="Ho P.T."/>
            <person name="Jun S."/>
            <person name="Lee S.J."/>
            <person name="Kim Y."/>
            <person name="Won Y.J."/>
        </authorList>
    </citation>
    <scope>NUCLEOTIDE SEQUENCE [LARGE SCALE GENOMIC DNA]</scope>
    <source>
        <strain evidence="5">Wonlab-2016</strain>
    </source>
</reference>
<evidence type="ECO:0000313" key="5">
    <source>
        <dbReference type="EMBL" id="KAK7476294.1"/>
    </source>
</evidence>
<gene>
    <name evidence="5" type="ORF">BaRGS_00032487</name>
</gene>
<keyword evidence="6" id="KW-1185">Reference proteome</keyword>
<dbReference type="FunFam" id="3.30.428.10:FF:000005">
    <property type="entry name" value="Histidine triad nucleotide-binding protein 1"/>
    <property type="match status" value="1"/>
</dbReference>
<dbReference type="PANTHER" id="PTHR23089">
    <property type="entry name" value="HISTIDINE TRIAD HIT PROTEIN"/>
    <property type="match status" value="1"/>
</dbReference>
<dbReference type="Gene3D" id="3.30.428.10">
    <property type="entry name" value="HIT-like"/>
    <property type="match status" value="1"/>
</dbReference>
<evidence type="ECO:0000313" key="6">
    <source>
        <dbReference type="Proteomes" id="UP001519460"/>
    </source>
</evidence>
<dbReference type="InterPro" id="IPR001310">
    <property type="entry name" value="Histidine_triad_HIT"/>
</dbReference>
<feature type="domain" description="HIT" evidence="4">
    <location>
        <begin position="63"/>
        <end position="171"/>
    </location>
</feature>
<dbReference type="Pfam" id="PF01230">
    <property type="entry name" value="HIT"/>
    <property type="match status" value="1"/>
</dbReference>
<evidence type="ECO:0000259" key="4">
    <source>
        <dbReference type="PROSITE" id="PS51084"/>
    </source>
</evidence>
<evidence type="ECO:0000256" key="2">
    <source>
        <dbReference type="PIRSR" id="PIRSR601310-3"/>
    </source>
</evidence>
<accession>A0ABD0JN63</accession>
<dbReference type="AlphaFoldDB" id="A0ABD0JN63"/>
<comment type="caution">
    <text evidence="5">The sequence shown here is derived from an EMBL/GenBank/DDBJ whole genome shotgun (WGS) entry which is preliminary data.</text>
</comment>
<organism evidence="5 6">
    <name type="scientific">Batillaria attramentaria</name>
    <dbReference type="NCBI Taxonomy" id="370345"/>
    <lineage>
        <taxon>Eukaryota</taxon>
        <taxon>Metazoa</taxon>
        <taxon>Spiralia</taxon>
        <taxon>Lophotrochozoa</taxon>
        <taxon>Mollusca</taxon>
        <taxon>Gastropoda</taxon>
        <taxon>Caenogastropoda</taxon>
        <taxon>Sorbeoconcha</taxon>
        <taxon>Cerithioidea</taxon>
        <taxon>Batillariidae</taxon>
        <taxon>Batillaria</taxon>
    </lineage>
</organism>
<dbReference type="InterPro" id="IPR019808">
    <property type="entry name" value="Histidine_triad_CS"/>
</dbReference>
<dbReference type="CDD" id="cd01276">
    <property type="entry name" value="PKCI_related"/>
    <property type="match status" value="1"/>
</dbReference>
<dbReference type="PROSITE" id="PS00892">
    <property type="entry name" value="HIT_1"/>
    <property type="match status" value="1"/>
</dbReference>
<evidence type="ECO:0000256" key="3">
    <source>
        <dbReference type="PROSITE-ProRule" id="PRU00464"/>
    </source>
</evidence>
<name>A0ABD0JN63_9CAEN</name>
<dbReference type="InterPro" id="IPR011146">
    <property type="entry name" value="HIT-like"/>
</dbReference>
<feature type="active site" description="Tele-AMP-histidine intermediate" evidence="1">
    <location>
        <position position="157"/>
    </location>
</feature>
<proteinExistence type="predicted"/>
<dbReference type="PROSITE" id="PS51084">
    <property type="entry name" value="HIT_2"/>
    <property type="match status" value="1"/>
</dbReference>
<dbReference type="PRINTS" id="PR00332">
    <property type="entry name" value="HISTRIAD"/>
</dbReference>
<protein>
    <recommendedName>
        <fullName evidence="4">HIT domain-containing protein</fullName>
    </recommendedName>
</protein>
<dbReference type="InterPro" id="IPR036265">
    <property type="entry name" value="HIT-like_sf"/>
</dbReference>